<dbReference type="AlphaFoldDB" id="A0A8S3ZCP4"/>
<feature type="domain" description="VWFA" evidence="6">
    <location>
        <begin position="193"/>
        <end position="371"/>
    </location>
</feature>
<dbReference type="OrthoDB" id="199024at2759"/>
<comment type="subcellular location">
    <subcellularLocation>
        <location evidence="1">Secreted</location>
    </subcellularLocation>
</comment>
<dbReference type="InterPro" id="IPR050525">
    <property type="entry name" value="ECM_Assembly_Org"/>
</dbReference>
<dbReference type="CDD" id="cd01450">
    <property type="entry name" value="vWFA_subfamily_ECM"/>
    <property type="match status" value="3"/>
</dbReference>
<feature type="domain" description="VWFA" evidence="6">
    <location>
        <begin position="412"/>
        <end position="587"/>
    </location>
</feature>
<name>A0A8S3ZCP4_9EUPU</name>
<gene>
    <name evidence="7" type="ORF">CUNI_LOCUS10424</name>
</gene>
<evidence type="ECO:0000256" key="1">
    <source>
        <dbReference type="ARBA" id="ARBA00004613"/>
    </source>
</evidence>
<keyword evidence="4" id="KW-0677">Repeat</keyword>
<protein>
    <recommendedName>
        <fullName evidence="6">VWFA domain-containing protein</fullName>
    </recommendedName>
</protein>
<dbReference type="InterPro" id="IPR036465">
    <property type="entry name" value="vWFA_dom_sf"/>
</dbReference>
<sequence>VDLAIVYHLSQKIKPGELKKYFVPFLVAAVEKANIDNGDVRVALVSFARKARVVFNLAKFKTSAYVIKKINEISPKERAKRSSGGSALSEVRTKIFTAAGGDRDGVPNVILLVTDAKTSDDQKDFLREAATLIESGVKIITVGVKSADAQELRSVSSPPVEEHAVFAKSYSSIAAQEIITSIHKAIPALNQVDLAFVIHFEPRRSQEEWNLLISYIQSIVETADVSGGRVRVSLYFDGSGTAFRLNRYNTNEELLSAIGRLTKNYASATRFDLLTTLRRVRSEIFVAQNGDRENVPNAVIIITDTNSGQDKRRISEEKTQLAQAGIGVYSFGIGLRDKAEIEGIAFSAKNVFSFSDYGDLQQYGSVLKKEIGALNTRQVSGRVEETKVTQPPAVIATEKAEVGTSCTGARIDLVFVLDASTSVTAENFDLIKDFIKVFLYEAEIDGGTVRVGLLIYSTDVHIQFHLNQYKTKVNLFNAIDDIPYRHGSTNTADGLKVMRTEMFTSENGDRRDVDNIAIVITDGISNINARRVLPEAEQARAVGIHIYAIGIGLTDTRELDGIASKPLEKNRFTVSEFSELNNLKQNIFASICEGKNYINVICFVK</sequence>
<keyword evidence="3" id="KW-0732">Signal</keyword>
<evidence type="ECO:0000256" key="3">
    <source>
        <dbReference type="ARBA" id="ARBA00022729"/>
    </source>
</evidence>
<dbReference type="EMBL" id="CAJHNH020001894">
    <property type="protein sequence ID" value="CAG5124866.1"/>
    <property type="molecule type" value="Genomic_DNA"/>
</dbReference>
<dbReference type="PANTHER" id="PTHR24020">
    <property type="entry name" value="COLLAGEN ALPHA"/>
    <property type="match status" value="1"/>
</dbReference>
<evidence type="ECO:0000256" key="5">
    <source>
        <dbReference type="ARBA" id="ARBA00023180"/>
    </source>
</evidence>
<evidence type="ECO:0000313" key="7">
    <source>
        <dbReference type="EMBL" id="CAG5124866.1"/>
    </source>
</evidence>
<dbReference type="SUPFAM" id="SSF53300">
    <property type="entry name" value="vWA-like"/>
    <property type="match status" value="3"/>
</dbReference>
<feature type="non-terminal residue" evidence="7">
    <location>
        <position position="1"/>
    </location>
</feature>
<feature type="non-terminal residue" evidence="7">
    <location>
        <position position="605"/>
    </location>
</feature>
<accession>A0A8S3ZCP4</accession>
<dbReference type="GO" id="GO:0005576">
    <property type="term" value="C:extracellular region"/>
    <property type="evidence" value="ECO:0007669"/>
    <property type="project" value="UniProtKB-SubCell"/>
</dbReference>
<reference evidence="7" key="1">
    <citation type="submission" date="2021-04" db="EMBL/GenBank/DDBJ databases">
        <authorList>
            <consortium name="Molecular Ecology Group"/>
        </authorList>
    </citation>
    <scope>NUCLEOTIDE SEQUENCE</scope>
</reference>
<dbReference type="Gene3D" id="3.40.50.410">
    <property type="entry name" value="von Willebrand factor, type A domain"/>
    <property type="match status" value="3"/>
</dbReference>
<dbReference type="Pfam" id="PF00092">
    <property type="entry name" value="VWA"/>
    <property type="match status" value="3"/>
</dbReference>
<keyword evidence="5" id="KW-0325">Glycoprotein</keyword>
<dbReference type="PROSITE" id="PS50234">
    <property type="entry name" value="VWFA"/>
    <property type="match status" value="3"/>
</dbReference>
<dbReference type="SMART" id="SM00327">
    <property type="entry name" value="VWA"/>
    <property type="match status" value="3"/>
</dbReference>
<proteinExistence type="predicted"/>
<feature type="domain" description="VWFA" evidence="6">
    <location>
        <begin position="2"/>
        <end position="182"/>
    </location>
</feature>
<dbReference type="PANTHER" id="PTHR24020:SF84">
    <property type="entry name" value="VWFA DOMAIN-CONTAINING PROTEIN"/>
    <property type="match status" value="1"/>
</dbReference>
<dbReference type="PRINTS" id="PR00453">
    <property type="entry name" value="VWFADOMAIN"/>
</dbReference>
<evidence type="ECO:0000256" key="2">
    <source>
        <dbReference type="ARBA" id="ARBA00022525"/>
    </source>
</evidence>
<evidence type="ECO:0000313" key="8">
    <source>
        <dbReference type="Proteomes" id="UP000678393"/>
    </source>
</evidence>
<organism evidence="7 8">
    <name type="scientific">Candidula unifasciata</name>
    <dbReference type="NCBI Taxonomy" id="100452"/>
    <lineage>
        <taxon>Eukaryota</taxon>
        <taxon>Metazoa</taxon>
        <taxon>Spiralia</taxon>
        <taxon>Lophotrochozoa</taxon>
        <taxon>Mollusca</taxon>
        <taxon>Gastropoda</taxon>
        <taxon>Heterobranchia</taxon>
        <taxon>Euthyneura</taxon>
        <taxon>Panpulmonata</taxon>
        <taxon>Eupulmonata</taxon>
        <taxon>Stylommatophora</taxon>
        <taxon>Helicina</taxon>
        <taxon>Helicoidea</taxon>
        <taxon>Geomitridae</taxon>
        <taxon>Candidula</taxon>
    </lineage>
</organism>
<keyword evidence="2" id="KW-0964">Secreted</keyword>
<keyword evidence="8" id="KW-1185">Reference proteome</keyword>
<evidence type="ECO:0000256" key="4">
    <source>
        <dbReference type="ARBA" id="ARBA00022737"/>
    </source>
</evidence>
<dbReference type="Proteomes" id="UP000678393">
    <property type="component" value="Unassembled WGS sequence"/>
</dbReference>
<dbReference type="InterPro" id="IPR002035">
    <property type="entry name" value="VWF_A"/>
</dbReference>
<evidence type="ECO:0000259" key="6">
    <source>
        <dbReference type="PROSITE" id="PS50234"/>
    </source>
</evidence>
<dbReference type="FunFam" id="3.40.50.410:FF:000004">
    <property type="entry name" value="collagen alpha-6(VI) chain"/>
    <property type="match status" value="1"/>
</dbReference>
<comment type="caution">
    <text evidence="7">The sequence shown here is derived from an EMBL/GenBank/DDBJ whole genome shotgun (WGS) entry which is preliminary data.</text>
</comment>